<gene>
    <name evidence="1" type="ORF">N6H18_02655</name>
</gene>
<dbReference type="RefSeq" id="WP_262310289.1">
    <property type="nucleotide sequence ID" value="NZ_CP106679.1"/>
</dbReference>
<evidence type="ECO:0000313" key="2">
    <source>
        <dbReference type="Proteomes" id="UP001065174"/>
    </source>
</evidence>
<dbReference type="Proteomes" id="UP001065174">
    <property type="component" value="Chromosome"/>
</dbReference>
<protein>
    <submittedName>
        <fullName evidence="1">Uncharacterized protein</fullName>
    </submittedName>
</protein>
<keyword evidence="2" id="KW-1185">Reference proteome</keyword>
<name>A0ABY6CQR3_9BACT</name>
<proteinExistence type="predicted"/>
<sequence length="146" mass="16689">MKLPRYNLSSDSQLTTFEFVSEGPNGRIVKLVQYSPTNLKNVYNLAFGDKNGQTGEINDLTISNNGDSEKILATVVSTVYAFTDQHPVANIYATGSTESRTRLYRIGITKYIEEISEHFHVYGELDKGWEKFEKDRDYLGFLVYRK</sequence>
<accession>A0ABY6CQR3</accession>
<reference evidence="1" key="1">
    <citation type="submission" date="2022-09" db="EMBL/GenBank/DDBJ databases">
        <title>Comparative genomics and taxonomic characterization of three novel marine species of genus Reichenbachiella exhibiting antioxidant and polysaccharide degradation activities.</title>
        <authorList>
            <person name="Muhammad N."/>
            <person name="Lee Y.-J."/>
            <person name="Ko J."/>
            <person name="Kim S.-G."/>
        </authorList>
    </citation>
    <scope>NUCLEOTIDE SEQUENCE</scope>
    <source>
        <strain evidence="1">BKB1-1</strain>
    </source>
</reference>
<organism evidence="1 2">
    <name type="scientific">Reichenbachiella agarivorans</name>
    <dbReference type="NCBI Taxonomy" id="2979464"/>
    <lineage>
        <taxon>Bacteria</taxon>
        <taxon>Pseudomonadati</taxon>
        <taxon>Bacteroidota</taxon>
        <taxon>Cytophagia</taxon>
        <taxon>Cytophagales</taxon>
        <taxon>Reichenbachiellaceae</taxon>
        <taxon>Reichenbachiella</taxon>
    </lineage>
</organism>
<dbReference type="EMBL" id="CP106679">
    <property type="protein sequence ID" value="UXP32857.1"/>
    <property type="molecule type" value="Genomic_DNA"/>
</dbReference>
<evidence type="ECO:0000313" key="1">
    <source>
        <dbReference type="EMBL" id="UXP32857.1"/>
    </source>
</evidence>
<dbReference type="Pfam" id="PF22028">
    <property type="entry name" value="DUF6934"/>
    <property type="match status" value="1"/>
</dbReference>
<dbReference type="InterPro" id="IPR053865">
    <property type="entry name" value="DUF6934"/>
</dbReference>